<accession>A0AAN4YZW2</accession>
<dbReference type="Proteomes" id="UP001328107">
    <property type="component" value="Unassembled WGS sequence"/>
</dbReference>
<evidence type="ECO:0000313" key="1">
    <source>
        <dbReference type="EMBL" id="GMR31306.1"/>
    </source>
</evidence>
<organism evidence="1 2">
    <name type="scientific">Pristionchus mayeri</name>
    <dbReference type="NCBI Taxonomy" id="1317129"/>
    <lineage>
        <taxon>Eukaryota</taxon>
        <taxon>Metazoa</taxon>
        <taxon>Ecdysozoa</taxon>
        <taxon>Nematoda</taxon>
        <taxon>Chromadorea</taxon>
        <taxon>Rhabditida</taxon>
        <taxon>Rhabditina</taxon>
        <taxon>Diplogasteromorpha</taxon>
        <taxon>Diplogasteroidea</taxon>
        <taxon>Neodiplogasteridae</taxon>
        <taxon>Pristionchus</taxon>
    </lineage>
</organism>
<feature type="non-terminal residue" evidence="1">
    <location>
        <position position="80"/>
    </location>
</feature>
<keyword evidence="2" id="KW-1185">Reference proteome</keyword>
<dbReference type="AlphaFoldDB" id="A0AAN4YZW2"/>
<gene>
    <name evidence="1" type="ORF">PMAYCL1PPCAC_01501</name>
</gene>
<dbReference type="EMBL" id="BTRK01000001">
    <property type="protein sequence ID" value="GMR31306.1"/>
    <property type="molecule type" value="Genomic_DNA"/>
</dbReference>
<reference evidence="2" key="1">
    <citation type="submission" date="2022-10" db="EMBL/GenBank/DDBJ databases">
        <title>Genome assembly of Pristionchus species.</title>
        <authorList>
            <person name="Yoshida K."/>
            <person name="Sommer R.J."/>
        </authorList>
    </citation>
    <scope>NUCLEOTIDE SEQUENCE [LARGE SCALE GENOMIC DNA]</scope>
    <source>
        <strain evidence="2">RS5460</strain>
    </source>
</reference>
<name>A0AAN4YZW2_9BILA</name>
<proteinExistence type="predicted"/>
<comment type="caution">
    <text evidence="1">The sequence shown here is derived from an EMBL/GenBank/DDBJ whole genome shotgun (WGS) entry which is preliminary data.</text>
</comment>
<protein>
    <submittedName>
        <fullName evidence="1">Uncharacterized protein</fullName>
    </submittedName>
</protein>
<feature type="non-terminal residue" evidence="1">
    <location>
        <position position="1"/>
    </location>
</feature>
<sequence length="80" mass="9147">IQQEPSHETRSCDLCGEIADPFFLSPVYTGASNFFNKLIELTPEQRAKSEVFIKNKWQATICWRHFKAAATEPLTTYPPT</sequence>
<evidence type="ECO:0000313" key="2">
    <source>
        <dbReference type="Proteomes" id="UP001328107"/>
    </source>
</evidence>